<feature type="transmembrane region" description="Helical" evidence="1">
    <location>
        <begin position="49"/>
        <end position="67"/>
    </location>
</feature>
<keyword evidence="1" id="KW-0472">Membrane</keyword>
<dbReference type="InterPro" id="IPR056390">
    <property type="entry name" value="Holin_phage"/>
</dbReference>
<sequence>MSESPRHAETPEHLPWLTPQVRAWIYGVITALVPILTIYGIVDQTTAPLWLSLAASVLATSTAFAHTPRGEG</sequence>
<evidence type="ECO:0000313" key="2">
    <source>
        <dbReference type="EMBL" id="DAD92167.1"/>
    </source>
</evidence>
<dbReference type="Pfam" id="PF23809">
    <property type="entry name" value="Phage_holin_9"/>
    <property type="match status" value="1"/>
</dbReference>
<organism evidence="2">
    <name type="scientific">Siphoviridae sp. ctFmt20</name>
    <dbReference type="NCBI Taxonomy" id="2826214"/>
    <lineage>
        <taxon>Viruses</taxon>
        <taxon>Duplodnaviria</taxon>
        <taxon>Heunggongvirae</taxon>
        <taxon>Uroviricota</taxon>
        <taxon>Caudoviricetes</taxon>
    </lineage>
</organism>
<accession>A0A8S5NCR3</accession>
<feature type="transmembrane region" description="Helical" evidence="1">
    <location>
        <begin position="23"/>
        <end position="42"/>
    </location>
</feature>
<keyword evidence="1" id="KW-0812">Transmembrane</keyword>
<keyword evidence="1" id="KW-1133">Transmembrane helix</keyword>
<proteinExistence type="predicted"/>
<name>A0A8S5NCR3_9CAUD</name>
<evidence type="ECO:0000256" key="1">
    <source>
        <dbReference type="SAM" id="Phobius"/>
    </source>
</evidence>
<protein>
    <submittedName>
        <fullName evidence="2">Mycobacterial 2 TMS Phage Holin (M2 Hol) Family</fullName>
    </submittedName>
</protein>
<dbReference type="EMBL" id="BK015129">
    <property type="protein sequence ID" value="DAD92167.1"/>
    <property type="molecule type" value="Genomic_DNA"/>
</dbReference>
<reference evidence="2" key="1">
    <citation type="journal article" date="2021" name="Proc. Natl. Acad. Sci. U.S.A.">
        <title>A Catalog of Tens of Thousands of Viruses from Human Metagenomes Reveals Hidden Associations with Chronic Diseases.</title>
        <authorList>
            <person name="Tisza M.J."/>
            <person name="Buck C.B."/>
        </authorList>
    </citation>
    <scope>NUCLEOTIDE SEQUENCE</scope>
    <source>
        <strain evidence="2">CtFmt20</strain>
    </source>
</reference>